<evidence type="ECO:0000256" key="9">
    <source>
        <dbReference type="PROSITE-ProRule" id="PRU00282"/>
    </source>
</evidence>
<dbReference type="InterPro" id="IPR018108">
    <property type="entry name" value="MCP_transmembrane"/>
</dbReference>
<organism evidence="12 13">
    <name type="scientific">Tetranychus urticae</name>
    <name type="common">Two-spotted spider mite</name>
    <dbReference type="NCBI Taxonomy" id="32264"/>
    <lineage>
        <taxon>Eukaryota</taxon>
        <taxon>Metazoa</taxon>
        <taxon>Ecdysozoa</taxon>
        <taxon>Arthropoda</taxon>
        <taxon>Chelicerata</taxon>
        <taxon>Arachnida</taxon>
        <taxon>Acari</taxon>
        <taxon>Acariformes</taxon>
        <taxon>Trombidiformes</taxon>
        <taxon>Prostigmata</taxon>
        <taxon>Eleutherengona</taxon>
        <taxon>Raphignathae</taxon>
        <taxon>Tetranychoidea</taxon>
        <taxon>Tetranychidae</taxon>
        <taxon>Tetranychus</taxon>
    </lineage>
</organism>
<dbReference type="InterPro" id="IPR050567">
    <property type="entry name" value="Mitochondrial_Carrier"/>
</dbReference>
<keyword evidence="8 9" id="KW-0472">Membrane</keyword>
<keyword evidence="3 10" id="KW-0813">Transport</keyword>
<keyword evidence="13" id="KW-1185">Reference proteome</keyword>
<dbReference type="PROSITE" id="PS50920">
    <property type="entry name" value="SOLCAR"/>
    <property type="match status" value="2"/>
</dbReference>
<dbReference type="PRINTS" id="PR00926">
    <property type="entry name" value="MITOCARRIER"/>
</dbReference>
<reference evidence="12" key="2">
    <citation type="submission" date="2015-06" db="UniProtKB">
        <authorList>
            <consortium name="EnsemblMetazoa"/>
        </authorList>
    </citation>
    <scope>IDENTIFICATION</scope>
</reference>
<evidence type="ECO:0000256" key="3">
    <source>
        <dbReference type="ARBA" id="ARBA00022448"/>
    </source>
</evidence>
<dbReference type="HOGENOM" id="CLU_015166_16_1_1"/>
<evidence type="ECO:0000313" key="12">
    <source>
        <dbReference type="EnsemblMetazoa" id="tetur28g01690.1"/>
    </source>
</evidence>
<feature type="repeat" description="Solcar" evidence="9">
    <location>
        <begin position="189"/>
        <end position="276"/>
    </location>
</feature>
<dbReference type="GO" id="GO:0031966">
    <property type="term" value="C:mitochondrial membrane"/>
    <property type="evidence" value="ECO:0007669"/>
    <property type="project" value="UniProtKB-SubCell"/>
</dbReference>
<evidence type="ECO:0000256" key="6">
    <source>
        <dbReference type="ARBA" id="ARBA00022989"/>
    </source>
</evidence>
<dbReference type="Gene3D" id="1.50.40.10">
    <property type="entry name" value="Mitochondrial carrier domain"/>
    <property type="match status" value="1"/>
</dbReference>
<name>T1KZI1_TETUR</name>
<comment type="similarity">
    <text evidence="2 10">Belongs to the mitochondrial carrier (TC 2.A.29) family.</text>
</comment>
<dbReference type="EMBL" id="CAEY01000740">
    <property type="status" value="NOT_ANNOTATED_CDS"/>
    <property type="molecule type" value="Genomic_DNA"/>
</dbReference>
<evidence type="ECO:0000256" key="2">
    <source>
        <dbReference type="ARBA" id="ARBA00006375"/>
    </source>
</evidence>
<dbReference type="InterPro" id="IPR002067">
    <property type="entry name" value="MCP"/>
</dbReference>
<evidence type="ECO:0000256" key="1">
    <source>
        <dbReference type="ARBA" id="ARBA00004225"/>
    </source>
</evidence>
<evidence type="ECO:0000256" key="4">
    <source>
        <dbReference type="ARBA" id="ARBA00022692"/>
    </source>
</evidence>
<feature type="repeat" description="Solcar" evidence="9">
    <location>
        <begin position="76"/>
        <end position="184"/>
    </location>
</feature>
<evidence type="ECO:0000256" key="7">
    <source>
        <dbReference type="ARBA" id="ARBA00023128"/>
    </source>
</evidence>
<dbReference type="Proteomes" id="UP000015104">
    <property type="component" value="Unassembled WGS sequence"/>
</dbReference>
<dbReference type="PANTHER" id="PTHR45624">
    <property type="entry name" value="MITOCHONDRIAL BASIC AMINO ACIDS TRANSPORTER-RELATED"/>
    <property type="match status" value="1"/>
</dbReference>
<dbReference type="SUPFAM" id="SSF103506">
    <property type="entry name" value="Mitochondrial carrier"/>
    <property type="match status" value="1"/>
</dbReference>
<keyword evidence="4 9" id="KW-0812">Transmembrane</keyword>
<comment type="subcellular location">
    <subcellularLocation>
        <location evidence="1">Mitochondrion membrane</location>
        <topology evidence="1">Multi-pass membrane protein</topology>
    </subcellularLocation>
</comment>
<keyword evidence="7" id="KW-0496">Mitochondrion</keyword>
<evidence type="ECO:0000313" key="13">
    <source>
        <dbReference type="Proteomes" id="UP000015104"/>
    </source>
</evidence>
<dbReference type="EnsemblMetazoa" id="tetur28g01690.1">
    <property type="protein sequence ID" value="tetur28g01690.1"/>
    <property type="gene ID" value="tetur28g01690"/>
</dbReference>
<keyword evidence="6 11" id="KW-1133">Transmembrane helix</keyword>
<sequence>MSLIDFVAGCWGGACGVLVGHPLDTIKNQKLGGLFSGLSSPLACLAFVNAIVFGVYGNLNEYLKRLETTSNPFGLSKIGREFVAGTVAGVAQCIVTCPMELVKCRMQTVSSIGATVSLVNQGKYSKYVDNNYQLKGLPFVAITQLASLQLPFLRGLYRGMIPTLLRDAPAFGIYFSSFQYLIDRNPEETSETKLLLAGGIAGALSWLFIYPFDVIKTKIQTEGVKYDYSMVKCSKAMYRESSLGWKVFFRGFTPTLIRAFPVNAVTFYVVNKTFVLYENYL</sequence>
<proteinExistence type="inferred from homology"/>
<dbReference type="eggNOG" id="KOG0762">
    <property type="taxonomic scope" value="Eukaryota"/>
</dbReference>
<dbReference type="AlphaFoldDB" id="T1KZI1"/>
<dbReference type="STRING" id="32264.T1KZI1"/>
<evidence type="ECO:0008006" key="14">
    <source>
        <dbReference type="Google" id="ProtNLM"/>
    </source>
</evidence>
<protein>
    <recommendedName>
        <fullName evidence="14">Mitochondrial carrier protein</fullName>
    </recommendedName>
</protein>
<dbReference type="PANTHER" id="PTHR45624:SF10">
    <property type="entry name" value="SLC (SOLUTE CARRIER) HOMOLOG"/>
    <property type="match status" value="1"/>
</dbReference>
<evidence type="ECO:0000256" key="8">
    <source>
        <dbReference type="ARBA" id="ARBA00023136"/>
    </source>
</evidence>
<reference evidence="13" key="1">
    <citation type="submission" date="2011-08" db="EMBL/GenBank/DDBJ databases">
        <authorList>
            <person name="Rombauts S."/>
        </authorList>
    </citation>
    <scope>NUCLEOTIDE SEQUENCE</scope>
    <source>
        <strain evidence="13">London</strain>
    </source>
</reference>
<dbReference type="GO" id="GO:0022857">
    <property type="term" value="F:transmembrane transporter activity"/>
    <property type="evidence" value="ECO:0007669"/>
    <property type="project" value="TreeGrafter"/>
</dbReference>
<dbReference type="Pfam" id="PF00153">
    <property type="entry name" value="Mito_carr"/>
    <property type="match status" value="2"/>
</dbReference>
<evidence type="ECO:0000256" key="5">
    <source>
        <dbReference type="ARBA" id="ARBA00022737"/>
    </source>
</evidence>
<feature type="transmembrane region" description="Helical" evidence="11">
    <location>
        <begin position="35"/>
        <end position="56"/>
    </location>
</feature>
<evidence type="ECO:0000256" key="10">
    <source>
        <dbReference type="RuleBase" id="RU000488"/>
    </source>
</evidence>
<accession>T1KZI1</accession>
<dbReference type="InterPro" id="IPR023395">
    <property type="entry name" value="MCP_dom_sf"/>
</dbReference>
<evidence type="ECO:0000256" key="11">
    <source>
        <dbReference type="SAM" id="Phobius"/>
    </source>
</evidence>
<keyword evidence="5" id="KW-0677">Repeat</keyword>